<proteinExistence type="predicted"/>
<name>A0A699V6U0_TANCI</name>
<evidence type="ECO:0000313" key="2">
    <source>
        <dbReference type="EMBL" id="GFD30390.1"/>
    </source>
</evidence>
<reference evidence="2" key="1">
    <citation type="journal article" date="2019" name="Sci. Rep.">
        <title>Draft genome of Tanacetum cinerariifolium, the natural source of mosquito coil.</title>
        <authorList>
            <person name="Yamashiro T."/>
            <person name="Shiraishi A."/>
            <person name="Satake H."/>
            <person name="Nakayama K."/>
        </authorList>
    </citation>
    <scope>NUCLEOTIDE SEQUENCE</scope>
</reference>
<protein>
    <submittedName>
        <fullName evidence="2">Uncharacterized protein</fullName>
    </submittedName>
</protein>
<comment type="caution">
    <text evidence="2">The sequence shown here is derived from an EMBL/GenBank/DDBJ whole genome shotgun (WGS) entry which is preliminary data.</text>
</comment>
<organism evidence="2">
    <name type="scientific">Tanacetum cinerariifolium</name>
    <name type="common">Dalmatian daisy</name>
    <name type="synonym">Chrysanthemum cinerariifolium</name>
    <dbReference type="NCBI Taxonomy" id="118510"/>
    <lineage>
        <taxon>Eukaryota</taxon>
        <taxon>Viridiplantae</taxon>
        <taxon>Streptophyta</taxon>
        <taxon>Embryophyta</taxon>
        <taxon>Tracheophyta</taxon>
        <taxon>Spermatophyta</taxon>
        <taxon>Magnoliopsida</taxon>
        <taxon>eudicotyledons</taxon>
        <taxon>Gunneridae</taxon>
        <taxon>Pentapetalae</taxon>
        <taxon>asterids</taxon>
        <taxon>campanulids</taxon>
        <taxon>Asterales</taxon>
        <taxon>Asteraceae</taxon>
        <taxon>Asteroideae</taxon>
        <taxon>Anthemideae</taxon>
        <taxon>Anthemidinae</taxon>
        <taxon>Tanacetum</taxon>
    </lineage>
</organism>
<evidence type="ECO:0000256" key="1">
    <source>
        <dbReference type="SAM" id="MobiDB-lite"/>
    </source>
</evidence>
<sequence>AQLPVAPIAPAPQGAIGGQGQRMVVGRRYLHQPHPGGQSHGHRHGASGGRVVAELPIPIVAPGVGEAIGVERAIGAQQQRVAASTIEQAISRQAARGRGQGPAHGRQQQQHR</sequence>
<gene>
    <name evidence="2" type="ORF">Tci_902359</name>
</gene>
<dbReference type="EMBL" id="BKCJ011403524">
    <property type="protein sequence ID" value="GFD30390.1"/>
    <property type="molecule type" value="Genomic_DNA"/>
</dbReference>
<accession>A0A699V6U0</accession>
<dbReference type="AlphaFoldDB" id="A0A699V6U0"/>
<feature type="non-terminal residue" evidence="2">
    <location>
        <position position="1"/>
    </location>
</feature>
<feature type="region of interest" description="Disordered" evidence="1">
    <location>
        <begin position="87"/>
        <end position="112"/>
    </location>
</feature>